<keyword evidence="7" id="KW-1185">Reference proteome</keyword>
<evidence type="ECO:0000256" key="3">
    <source>
        <dbReference type="ARBA" id="ARBA00023274"/>
    </source>
</evidence>
<dbReference type="FunFam" id="4.10.960.10:FF:000002">
    <property type="entry name" value="60S ribosomal protein L3"/>
    <property type="match status" value="1"/>
</dbReference>
<organism evidence="6 7">
    <name type="scientific">Xiphophorus maculatus</name>
    <name type="common">Southern platyfish</name>
    <name type="synonym">Platypoecilus maculatus</name>
    <dbReference type="NCBI Taxonomy" id="8083"/>
    <lineage>
        <taxon>Eukaryota</taxon>
        <taxon>Metazoa</taxon>
        <taxon>Chordata</taxon>
        <taxon>Craniata</taxon>
        <taxon>Vertebrata</taxon>
        <taxon>Euteleostomi</taxon>
        <taxon>Actinopterygii</taxon>
        <taxon>Neopterygii</taxon>
        <taxon>Teleostei</taxon>
        <taxon>Neoteleostei</taxon>
        <taxon>Acanthomorphata</taxon>
        <taxon>Ovalentaria</taxon>
        <taxon>Atherinomorphae</taxon>
        <taxon>Cyprinodontiformes</taxon>
        <taxon>Poeciliidae</taxon>
        <taxon>Poeciliinae</taxon>
        <taxon>Xiphophorus</taxon>
    </lineage>
</organism>
<dbReference type="GO" id="GO:0003723">
    <property type="term" value="F:RNA binding"/>
    <property type="evidence" value="ECO:0007669"/>
    <property type="project" value="TreeGrafter"/>
</dbReference>
<dbReference type="InterPro" id="IPR045077">
    <property type="entry name" value="L3_arc_euk"/>
</dbReference>
<accession>A0A3B5QVG9</accession>
<reference evidence="7" key="2">
    <citation type="journal article" date="2013" name="Nat. Genet.">
        <title>The genome of the platyfish, Xiphophorus maculatus, provides insights into evolutionary adaptation and several complex traits.</title>
        <authorList>
            <person name="Schartl M."/>
            <person name="Walter R.B."/>
            <person name="Shen Y."/>
            <person name="Garcia T."/>
            <person name="Catchen J."/>
            <person name="Amores A."/>
            <person name="Braasch I."/>
            <person name="Chalopin D."/>
            <person name="Volff J.N."/>
            <person name="Lesch K.P."/>
            <person name="Bisazza A."/>
            <person name="Minx P."/>
            <person name="Hillier L."/>
            <person name="Wilson R.K."/>
            <person name="Fuerstenberg S."/>
            <person name="Boore J."/>
            <person name="Searle S."/>
            <person name="Postlethwait J.H."/>
            <person name="Warren W.C."/>
        </authorList>
    </citation>
    <scope>NUCLEOTIDE SEQUENCE [LARGE SCALE GENOMIC DNA]</scope>
    <source>
        <strain evidence="7">JP 163 A</strain>
    </source>
</reference>
<reference evidence="6" key="3">
    <citation type="submission" date="2025-08" db="UniProtKB">
        <authorList>
            <consortium name="Ensembl"/>
        </authorList>
    </citation>
    <scope>IDENTIFICATION</scope>
    <source>
        <strain evidence="6">JP 163 A</strain>
    </source>
</reference>
<dbReference type="Gene3D" id="4.10.960.10">
    <property type="entry name" value="Ribosomal protein L3, domain 3"/>
    <property type="match status" value="2"/>
</dbReference>
<dbReference type="GeneTree" id="ENSGT00390000017606"/>
<dbReference type="PROSITE" id="PS00474">
    <property type="entry name" value="RIBOSOMAL_L3"/>
    <property type="match status" value="1"/>
</dbReference>
<keyword evidence="3 4" id="KW-0687">Ribonucleoprotein</keyword>
<proteinExistence type="inferred from homology"/>
<evidence type="ECO:0000256" key="5">
    <source>
        <dbReference type="SAM" id="MobiDB-lite"/>
    </source>
</evidence>
<dbReference type="InParanoid" id="A0A3B5QVG9"/>
<dbReference type="Ensembl" id="ENSXMAT00000038343.1">
    <property type="protein sequence ID" value="ENSXMAP00000034295.1"/>
    <property type="gene ID" value="ENSXMAG00000022110.1"/>
</dbReference>
<dbReference type="STRING" id="8083.ENSXMAP00000034295"/>
<dbReference type="PANTHER" id="PTHR11363">
    <property type="entry name" value="60S RIBOSOMAL PROTEIN L3-RELATED"/>
    <property type="match status" value="1"/>
</dbReference>
<evidence type="ECO:0000256" key="1">
    <source>
        <dbReference type="ARBA" id="ARBA00006540"/>
    </source>
</evidence>
<dbReference type="GO" id="GO:0006412">
    <property type="term" value="P:translation"/>
    <property type="evidence" value="ECO:0007669"/>
    <property type="project" value="InterPro"/>
</dbReference>
<dbReference type="InterPro" id="IPR000597">
    <property type="entry name" value="Ribosomal_uL3"/>
</dbReference>
<evidence type="ECO:0000256" key="2">
    <source>
        <dbReference type="ARBA" id="ARBA00022980"/>
    </source>
</evidence>
<keyword evidence="2 4" id="KW-0689">Ribosomal protein</keyword>
<name>A0A3B5QVG9_XIPMA</name>
<dbReference type="PANTHER" id="PTHR11363:SF7">
    <property type="entry name" value="RIBOSOMAL PROTEIN UL3-LIKE"/>
    <property type="match status" value="1"/>
</dbReference>
<dbReference type="InterPro" id="IPR044892">
    <property type="entry name" value="Ribosomal_L3_dom_3_arc_sf"/>
</dbReference>
<comment type="similarity">
    <text evidence="1 4">Belongs to the universal ribosomal protein uL3 family.</text>
</comment>
<evidence type="ECO:0000256" key="4">
    <source>
        <dbReference type="RuleBase" id="RU003905"/>
    </source>
</evidence>
<dbReference type="GO" id="GO:0003735">
    <property type="term" value="F:structural constituent of ribosome"/>
    <property type="evidence" value="ECO:0007669"/>
    <property type="project" value="InterPro"/>
</dbReference>
<dbReference type="GO" id="GO:0022625">
    <property type="term" value="C:cytosolic large ribosomal subunit"/>
    <property type="evidence" value="ECO:0007669"/>
    <property type="project" value="TreeGrafter"/>
</dbReference>
<feature type="region of interest" description="Disordered" evidence="5">
    <location>
        <begin position="1"/>
        <end position="23"/>
    </location>
</feature>
<dbReference type="InterPro" id="IPR009000">
    <property type="entry name" value="Transl_B-barrel_sf"/>
</dbReference>
<dbReference type="InterPro" id="IPR019926">
    <property type="entry name" value="Ribosomal_uL3_CS"/>
</dbReference>
<dbReference type="Proteomes" id="UP000002852">
    <property type="component" value="Unassembled WGS sequence"/>
</dbReference>
<dbReference type="AlphaFoldDB" id="A0A3B5QVG9"/>
<reference evidence="6" key="4">
    <citation type="submission" date="2025-09" db="UniProtKB">
        <authorList>
            <consortium name="Ensembl"/>
        </authorList>
    </citation>
    <scope>IDENTIFICATION</scope>
    <source>
        <strain evidence="6">JP 163 A</strain>
    </source>
</reference>
<sequence>MFSHHKFHAPRHGHMGFLPHRRSKKHRGRVCTWPKDDPSHPVHLTAFLGYKAGMTHTLREDFNLMKKYCSVIRVIVHSQVGLIHLRHSKKAHIMEVQLNGGRAADQVDWAKEHLEKAVPISAVFYQDEMIDVVGVTKGHGFKGVTSRWHTKKLPRKTHKGLRKVACIGAWHPACVAFTIARAGQVYHIMSLQFKDQKLFKHLPSPLFIGATEKRSSKDHAATSVKGGLKEWLLIIYLQNNKYILLIHNMFFFLVCLS</sequence>
<protein>
    <submittedName>
        <fullName evidence="6">Ribosomal protein L3 like</fullName>
    </submittedName>
</protein>
<dbReference type="SUPFAM" id="SSF50447">
    <property type="entry name" value="Translation proteins"/>
    <property type="match status" value="1"/>
</dbReference>
<reference evidence="7" key="1">
    <citation type="submission" date="2012-01" db="EMBL/GenBank/DDBJ databases">
        <authorList>
            <person name="Walter R."/>
            <person name="Schartl M."/>
            <person name="Warren W."/>
        </authorList>
    </citation>
    <scope>NUCLEOTIDE SEQUENCE [LARGE SCALE GENOMIC DNA]</scope>
    <source>
        <strain evidence="7">JP 163 A</strain>
    </source>
</reference>
<evidence type="ECO:0000313" key="7">
    <source>
        <dbReference type="Proteomes" id="UP000002852"/>
    </source>
</evidence>
<dbReference type="Pfam" id="PF00297">
    <property type="entry name" value="Ribosomal_L3"/>
    <property type="match status" value="1"/>
</dbReference>
<evidence type="ECO:0000313" key="6">
    <source>
        <dbReference type="Ensembl" id="ENSXMAP00000034295.1"/>
    </source>
</evidence>